<gene>
    <name evidence="1" type="ORF">AVW11_21360</name>
</gene>
<dbReference type="RefSeq" id="WP_076045354.1">
    <property type="nucleotide sequence ID" value="NZ_MQUR01000052.1"/>
</dbReference>
<sequence length="61" mass="6360">MDAHGLGRRFHRLRLRAARLSALIGPDSAGRANTSEERALTRLGAAPDVPALLTAAVEAAA</sequence>
<accession>A0ABX3G1I1</accession>
<evidence type="ECO:0000313" key="2">
    <source>
        <dbReference type="Proteomes" id="UP000187151"/>
    </source>
</evidence>
<comment type="caution">
    <text evidence="1">The sequence shown here is derived from an EMBL/GenBank/DDBJ whole genome shotgun (WGS) entry which is preliminary data.</text>
</comment>
<name>A0ABX3G1I1_9ACTN</name>
<reference evidence="1 2" key="1">
    <citation type="submission" date="2016-01" db="EMBL/GenBank/DDBJ databases">
        <title>Streptomyces amritsarensis strain MTCC 11845 genome sequencing and assembly.</title>
        <authorList>
            <person name="Sharma D."/>
            <person name="Nair G.R."/>
            <person name="Kaur G."/>
            <person name="Manhas R.K."/>
            <person name="Mayilraj S."/>
        </authorList>
    </citation>
    <scope>NUCLEOTIDE SEQUENCE [LARGE SCALE GENOMIC DNA]</scope>
    <source>
        <strain evidence="1 2">MTCC 11845</strain>
    </source>
</reference>
<evidence type="ECO:0000313" key="1">
    <source>
        <dbReference type="EMBL" id="OLZ63078.1"/>
    </source>
</evidence>
<dbReference type="EMBL" id="MQUR01000052">
    <property type="protein sequence ID" value="OLZ63078.1"/>
    <property type="molecule type" value="Genomic_DNA"/>
</dbReference>
<keyword evidence="2" id="KW-1185">Reference proteome</keyword>
<protein>
    <submittedName>
        <fullName evidence="1">Uncharacterized protein</fullName>
    </submittedName>
</protein>
<proteinExistence type="predicted"/>
<dbReference type="Proteomes" id="UP000187151">
    <property type="component" value="Unassembled WGS sequence"/>
</dbReference>
<organism evidence="1 2">
    <name type="scientific">Streptomyces amritsarensis</name>
    <dbReference type="NCBI Taxonomy" id="681158"/>
    <lineage>
        <taxon>Bacteria</taxon>
        <taxon>Bacillati</taxon>
        <taxon>Actinomycetota</taxon>
        <taxon>Actinomycetes</taxon>
        <taxon>Kitasatosporales</taxon>
        <taxon>Streptomycetaceae</taxon>
        <taxon>Streptomyces</taxon>
    </lineage>
</organism>